<gene>
    <name evidence="2" type="ORF">K443DRAFT_15692</name>
</gene>
<evidence type="ECO:0000256" key="1">
    <source>
        <dbReference type="SAM" id="MobiDB-lite"/>
    </source>
</evidence>
<evidence type="ECO:0000313" key="3">
    <source>
        <dbReference type="Proteomes" id="UP000054477"/>
    </source>
</evidence>
<feature type="compositionally biased region" description="Acidic residues" evidence="1">
    <location>
        <begin position="316"/>
        <end position="326"/>
    </location>
</feature>
<dbReference type="EMBL" id="KN839367">
    <property type="protein sequence ID" value="KIJ89915.1"/>
    <property type="molecule type" value="Genomic_DNA"/>
</dbReference>
<dbReference type="AlphaFoldDB" id="A0A0C9WL22"/>
<dbReference type="Proteomes" id="UP000054477">
    <property type="component" value="Unassembled WGS sequence"/>
</dbReference>
<organism evidence="2 3">
    <name type="scientific">Laccaria amethystina LaAM-08-1</name>
    <dbReference type="NCBI Taxonomy" id="1095629"/>
    <lineage>
        <taxon>Eukaryota</taxon>
        <taxon>Fungi</taxon>
        <taxon>Dikarya</taxon>
        <taxon>Basidiomycota</taxon>
        <taxon>Agaricomycotina</taxon>
        <taxon>Agaricomycetes</taxon>
        <taxon>Agaricomycetidae</taxon>
        <taxon>Agaricales</taxon>
        <taxon>Agaricineae</taxon>
        <taxon>Hydnangiaceae</taxon>
        <taxon>Laccaria</taxon>
    </lineage>
</organism>
<feature type="compositionally biased region" description="Pro residues" evidence="1">
    <location>
        <begin position="187"/>
        <end position="203"/>
    </location>
</feature>
<protein>
    <submittedName>
        <fullName evidence="2">Uncharacterized protein</fullName>
    </submittedName>
</protein>
<feature type="compositionally biased region" description="Basic and acidic residues" evidence="1">
    <location>
        <begin position="305"/>
        <end position="315"/>
    </location>
</feature>
<sequence>MDLNSLTLSKSELSTLFDALLDSTVDPELSQKRLLLALKLSPYLPAGSSSLVPDLSVSVQIANEPTPLNYHLNLFGQPPGSGIPSLRTTKGYYSGLPLPPSFGVDPAQIIGTRFSPNSYGLLSPSPTPSPSSPLPFSTSQPFSLSPFSQLPSMPWPTLSCSTPSPGLEDDVEMVPVQVPIPQTSAPQPSPGLYPAPFPAPSPSTPSLAPQIEDDEEMSWPATPPPLLLSPFSTPSPLTPPPLTPSAGLNDEEMAFSSQPNEDGGSDAELRGSSLELEAWLNDGQPLRGADNGHLNNGVGQGSRHAGGDDEGRDGEGGDEDGEDEDNGPPPPLWLPPGVIAANPYCPRGGKAARLLRAAANLTKEQARRYSQWSLEGRYHEQEGEEAHDQHPEEQAASVGEGRLPARSFHHLYPTASTFPTAEEPPADFDIREFLSAVCVQAKNCLPGFTKSCKKGTTTPEELIQWIVHSYSFVQPNHQFWLSSFRPFPGKYHP</sequence>
<evidence type="ECO:0000313" key="2">
    <source>
        <dbReference type="EMBL" id="KIJ89915.1"/>
    </source>
</evidence>
<proteinExistence type="predicted"/>
<keyword evidence="3" id="KW-1185">Reference proteome</keyword>
<reference evidence="3" key="2">
    <citation type="submission" date="2015-01" db="EMBL/GenBank/DDBJ databases">
        <title>Evolutionary Origins and Diversification of the Mycorrhizal Mutualists.</title>
        <authorList>
            <consortium name="DOE Joint Genome Institute"/>
            <consortium name="Mycorrhizal Genomics Consortium"/>
            <person name="Kohler A."/>
            <person name="Kuo A."/>
            <person name="Nagy L.G."/>
            <person name="Floudas D."/>
            <person name="Copeland A."/>
            <person name="Barry K.W."/>
            <person name="Cichocki N."/>
            <person name="Veneault-Fourrey C."/>
            <person name="LaButti K."/>
            <person name="Lindquist E.A."/>
            <person name="Lipzen A."/>
            <person name="Lundell T."/>
            <person name="Morin E."/>
            <person name="Murat C."/>
            <person name="Riley R."/>
            <person name="Ohm R."/>
            <person name="Sun H."/>
            <person name="Tunlid A."/>
            <person name="Henrissat B."/>
            <person name="Grigoriev I.V."/>
            <person name="Hibbett D.S."/>
            <person name="Martin F."/>
        </authorList>
    </citation>
    <scope>NUCLEOTIDE SEQUENCE [LARGE SCALE GENOMIC DNA]</scope>
    <source>
        <strain evidence="3">LaAM-08-1</strain>
    </source>
</reference>
<accession>A0A0C9WL22</accession>
<name>A0A0C9WL22_9AGAR</name>
<feature type="region of interest" description="Disordered" evidence="1">
    <location>
        <begin position="180"/>
        <end position="339"/>
    </location>
</feature>
<feature type="region of interest" description="Disordered" evidence="1">
    <location>
        <begin position="120"/>
        <end position="140"/>
    </location>
</feature>
<reference evidence="2 3" key="1">
    <citation type="submission" date="2014-04" db="EMBL/GenBank/DDBJ databases">
        <authorList>
            <consortium name="DOE Joint Genome Institute"/>
            <person name="Kuo A."/>
            <person name="Kohler A."/>
            <person name="Nagy L.G."/>
            <person name="Floudas D."/>
            <person name="Copeland A."/>
            <person name="Barry K.W."/>
            <person name="Cichocki N."/>
            <person name="Veneault-Fourrey C."/>
            <person name="LaButti K."/>
            <person name="Lindquist E.A."/>
            <person name="Lipzen A."/>
            <person name="Lundell T."/>
            <person name="Morin E."/>
            <person name="Murat C."/>
            <person name="Sun H."/>
            <person name="Tunlid A."/>
            <person name="Henrissat B."/>
            <person name="Grigoriev I.V."/>
            <person name="Hibbett D.S."/>
            <person name="Martin F."/>
            <person name="Nordberg H.P."/>
            <person name="Cantor M.N."/>
            <person name="Hua S.X."/>
        </authorList>
    </citation>
    <scope>NUCLEOTIDE SEQUENCE [LARGE SCALE GENOMIC DNA]</scope>
    <source>
        <strain evidence="2 3">LaAM-08-1</strain>
    </source>
</reference>
<dbReference type="HOGENOM" id="CLU_553278_0_0_1"/>